<dbReference type="RefSeq" id="WP_207348381.1">
    <property type="nucleotide sequence ID" value="NZ_CP076456.1"/>
</dbReference>
<proteinExistence type="predicted"/>
<evidence type="ECO:0000256" key="1">
    <source>
        <dbReference type="SAM" id="MobiDB-lite"/>
    </source>
</evidence>
<name>A0A975XKV8_9MICC</name>
<gene>
    <name evidence="2" type="ORF">KG104_01510</name>
</gene>
<organism evidence="2 3">
    <name type="scientific">Arthrobacter sunyaminii</name>
    <dbReference type="NCBI Taxonomy" id="2816859"/>
    <lineage>
        <taxon>Bacteria</taxon>
        <taxon>Bacillati</taxon>
        <taxon>Actinomycetota</taxon>
        <taxon>Actinomycetes</taxon>
        <taxon>Micrococcales</taxon>
        <taxon>Micrococcaceae</taxon>
        <taxon>Arthrobacter</taxon>
    </lineage>
</organism>
<feature type="compositionally biased region" description="Pro residues" evidence="1">
    <location>
        <begin position="1"/>
        <end position="24"/>
    </location>
</feature>
<feature type="region of interest" description="Disordered" evidence="1">
    <location>
        <begin position="1"/>
        <end position="25"/>
    </location>
</feature>
<evidence type="ECO:0000313" key="2">
    <source>
        <dbReference type="EMBL" id="QWQ36532.1"/>
    </source>
</evidence>
<dbReference type="EMBL" id="CP076456">
    <property type="protein sequence ID" value="QWQ36532.1"/>
    <property type="molecule type" value="Genomic_DNA"/>
</dbReference>
<dbReference type="Pfam" id="PF13376">
    <property type="entry name" value="OmdA"/>
    <property type="match status" value="1"/>
</dbReference>
<evidence type="ECO:0000313" key="3">
    <source>
        <dbReference type="Proteomes" id="UP000680588"/>
    </source>
</evidence>
<reference evidence="2" key="1">
    <citation type="submission" date="2021-06" db="EMBL/GenBank/DDBJ databases">
        <title>Novel species in genus Arthrobacter.</title>
        <authorList>
            <person name="Zhang G."/>
        </authorList>
    </citation>
    <scope>NUCLEOTIDE SEQUENCE</scope>
    <source>
        <strain evidence="2">Zg-ZUI122</strain>
    </source>
</reference>
<protein>
    <submittedName>
        <fullName evidence="2">YdeI/OmpD-associated family protein</fullName>
    </submittedName>
</protein>
<dbReference type="AlphaFoldDB" id="A0A975XKV8"/>
<dbReference type="Proteomes" id="UP000680588">
    <property type="component" value="Chromosome"/>
</dbReference>
<accession>A0A975XKV8</accession>
<dbReference type="KEGG" id="asun:KG104_01510"/>
<keyword evidence="3" id="KW-1185">Reference proteome</keyword>
<sequence>MTSSDPRPPPPKSRPKPPPKPPLPELLLPHAEAWRTWLAAHHASSPGVQLILGRKGGTVTNLSYAGALQEALCFGWIDGQANKRDGESYLQRFTPRGKRSIWSLRNVGYVEQLEAEGRMQPSGRAAVEQAKADGRWDKAYAGPATAVMPADLVAAIAAVPEAQATYDILNSQNRYALFFRLSTLKTAAARERRIAAVVQMLADGETPYPQRRTPP</sequence>